<evidence type="ECO:0000313" key="3">
    <source>
        <dbReference type="WBParaSite" id="TCLT_0000926301-mRNA-1"/>
    </source>
</evidence>
<accession>A0A0N5D842</accession>
<dbReference type="STRING" id="103827.A0A0N5D842"/>
<reference evidence="1 2" key="2">
    <citation type="submission" date="2018-11" db="EMBL/GenBank/DDBJ databases">
        <authorList>
            <consortium name="Pathogen Informatics"/>
        </authorList>
    </citation>
    <scope>NUCLEOTIDE SEQUENCE [LARGE SCALE GENOMIC DNA]</scope>
</reference>
<dbReference type="WBParaSite" id="TCLT_0000926301-mRNA-1">
    <property type="protein sequence ID" value="TCLT_0000926301-mRNA-1"/>
    <property type="gene ID" value="TCLT_0000926301"/>
</dbReference>
<evidence type="ECO:0000313" key="1">
    <source>
        <dbReference type="EMBL" id="VDN06870.1"/>
    </source>
</evidence>
<proteinExistence type="predicted"/>
<protein>
    <submittedName>
        <fullName evidence="3">Sushi domain-containing protein</fullName>
    </submittedName>
</protein>
<name>A0A0N5D842_THECL</name>
<gene>
    <name evidence="1" type="ORF">TCLT_LOCUS9252</name>
</gene>
<evidence type="ECO:0000313" key="2">
    <source>
        <dbReference type="Proteomes" id="UP000276776"/>
    </source>
</evidence>
<reference evidence="3" key="1">
    <citation type="submission" date="2017-02" db="UniProtKB">
        <authorList>
            <consortium name="WormBaseParasite"/>
        </authorList>
    </citation>
    <scope>IDENTIFICATION</scope>
</reference>
<keyword evidence="2" id="KW-1185">Reference proteome</keyword>
<dbReference type="OrthoDB" id="5845308at2759"/>
<dbReference type="AlphaFoldDB" id="A0A0N5D842"/>
<dbReference type="Proteomes" id="UP000276776">
    <property type="component" value="Unassembled WGS sequence"/>
</dbReference>
<sequence>MTCNTGDHRIRLLLQFFQGNSTRKFSLYRERHNGFPLSAFFQIRQVPLSAPFRPLASWGFDSTDECFKHDHSAGNGFLYTGISSSARCSDLILYPVKSVDKDDQYRFDYNDVGFGNTHSQGATVIITCTERGQPAIVEGYDQQRISITSSQNLLAACANVGGSQYTWTTFGRILQFDEIIMEQPIE</sequence>
<dbReference type="EMBL" id="UYYF01004759">
    <property type="protein sequence ID" value="VDN06870.1"/>
    <property type="molecule type" value="Genomic_DNA"/>
</dbReference>
<organism evidence="3">
    <name type="scientific">Thelazia callipaeda</name>
    <name type="common">Oriental eyeworm</name>
    <name type="synonym">Parasitic nematode</name>
    <dbReference type="NCBI Taxonomy" id="103827"/>
    <lineage>
        <taxon>Eukaryota</taxon>
        <taxon>Metazoa</taxon>
        <taxon>Ecdysozoa</taxon>
        <taxon>Nematoda</taxon>
        <taxon>Chromadorea</taxon>
        <taxon>Rhabditida</taxon>
        <taxon>Spirurina</taxon>
        <taxon>Spiruromorpha</taxon>
        <taxon>Thelazioidea</taxon>
        <taxon>Thelaziidae</taxon>
        <taxon>Thelazia</taxon>
    </lineage>
</organism>